<gene>
    <name evidence="2" type="ORF">SIL79_13250</name>
</gene>
<dbReference type="RefSeq" id="WP_319619338.1">
    <property type="nucleotide sequence ID" value="NZ_JAWXXR010000001.1"/>
</dbReference>
<evidence type="ECO:0000259" key="1">
    <source>
        <dbReference type="Pfam" id="PF00583"/>
    </source>
</evidence>
<name>A0ABU4QD22_9GAMM</name>
<protein>
    <submittedName>
        <fullName evidence="2">GNAT family N-acetyltransferase</fullName>
        <ecNumber evidence="2">2.3.1.-</ecNumber>
    </submittedName>
</protein>
<keyword evidence="2" id="KW-0012">Acyltransferase</keyword>
<accession>A0ABU4QD22</accession>
<dbReference type="EMBL" id="JAWXXR010000001">
    <property type="protein sequence ID" value="MDX6017289.1"/>
    <property type="molecule type" value="Genomic_DNA"/>
</dbReference>
<feature type="domain" description="N-acetyltransferase" evidence="1">
    <location>
        <begin position="28"/>
        <end position="126"/>
    </location>
</feature>
<keyword evidence="2" id="KW-0808">Transferase</keyword>
<sequence>MLEIEITTGVTNTDFASIASNRCKAHKHSYLESDDWVDWKFNNSPYGRAIVALARNEKSEVIACNAYGMLEYTVDNKIFKVAEPYETYVHDDYQGKGLFSRMLAKIKEEAKSQGLDGLLFFPNEQSLNSLKRSKDWIRLDTKVKYLISPSISFSNFFNFIDIKNSFIPLRSLEQKTRLFDFKYYNLQKSRNLKLNANQNYLKWRFNMPTINLYRKFTSVNTEIVIREGVRGRLKEAQVIYIGTNEKFNSKLLRKELLNTFRILHQEFDLVGVPLSENNELSSVLKDMWFISFPSRTNVFVQPISDVFKEHIERLSLSGLDFHTY</sequence>
<dbReference type="GO" id="GO:0016746">
    <property type="term" value="F:acyltransferase activity"/>
    <property type="evidence" value="ECO:0007669"/>
    <property type="project" value="UniProtKB-KW"/>
</dbReference>
<dbReference type="CDD" id="cd04301">
    <property type="entry name" value="NAT_SF"/>
    <property type="match status" value="1"/>
</dbReference>
<dbReference type="InterPro" id="IPR000182">
    <property type="entry name" value="GNAT_dom"/>
</dbReference>
<dbReference type="GeneID" id="88624492"/>
<proteinExistence type="predicted"/>
<dbReference type="SUPFAM" id="SSF55729">
    <property type="entry name" value="Acyl-CoA N-acyltransferases (Nat)"/>
    <property type="match status" value="1"/>
</dbReference>
<evidence type="ECO:0000313" key="2">
    <source>
        <dbReference type="EMBL" id="MDX6017289.1"/>
    </source>
</evidence>
<keyword evidence="3" id="KW-1185">Reference proteome</keyword>
<dbReference type="EC" id="2.3.1.-" evidence="2"/>
<comment type="caution">
    <text evidence="2">The sequence shown here is derived from an EMBL/GenBank/DDBJ whole genome shotgun (WGS) entry which is preliminary data.</text>
</comment>
<dbReference type="Proteomes" id="UP001272773">
    <property type="component" value="Unassembled WGS sequence"/>
</dbReference>
<reference evidence="2 3" key="1">
    <citation type="submission" date="2023-11" db="EMBL/GenBank/DDBJ databases">
        <title>MicrobeMod: A computational toolkit for identifying prokaryotic methylation and restriction-modification with nanopore sequencing.</title>
        <authorList>
            <person name="Crits-Christoph A."/>
            <person name="Kang S.C."/>
            <person name="Lee H."/>
            <person name="Ostrov N."/>
        </authorList>
    </citation>
    <scope>NUCLEOTIDE SEQUENCE [LARGE SCALE GENOMIC DNA]</scope>
    <source>
        <strain evidence="2 3">ATCC BAA-2732</strain>
    </source>
</reference>
<dbReference type="Gene3D" id="3.40.630.30">
    <property type="match status" value="1"/>
</dbReference>
<dbReference type="InterPro" id="IPR016181">
    <property type="entry name" value="Acyl_CoA_acyltransferase"/>
</dbReference>
<organism evidence="2 3">
    <name type="scientific">Shewanella indica</name>
    <dbReference type="NCBI Taxonomy" id="768528"/>
    <lineage>
        <taxon>Bacteria</taxon>
        <taxon>Pseudomonadati</taxon>
        <taxon>Pseudomonadota</taxon>
        <taxon>Gammaproteobacteria</taxon>
        <taxon>Alteromonadales</taxon>
        <taxon>Shewanellaceae</taxon>
        <taxon>Shewanella</taxon>
    </lineage>
</organism>
<dbReference type="Pfam" id="PF00583">
    <property type="entry name" value="Acetyltransf_1"/>
    <property type="match status" value="1"/>
</dbReference>
<evidence type="ECO:0000313" key="3">
    <source>
        <dbReference type="Proteomes" id="UP001272773"/>
    </source>
</evidence>